<accession>A0ABT9ZMD2</accession>
<keyword evidence="1" id="KW-0472">Membrane</keyword>
<evidence type="ECO:0000313" key="2">
    <source>
        <dbReference type="EMBL" id="MDQ0233446.1"/>
    </source>
</evidence>
<comment type="caution">
    <text evidence="2">The sequence shown here is derived from an EMBL/GenBank/DDBJ whole genome shotgun (WGS) entry which is preliminary data.</text>
</comment>
<keyword evidence="3" id="KW-1185">Reference proteome</keyword>
<protein>
    <recommendedName>
        <fullName evidence="4">Anti-sigma factor</fullName>
    </recommendedName>
</protein>
<evidence type="ECO:0008006" key="4">
    <source>
        <dbReference type="Google" id="ProtNLM"/>
    </source>
</evidence>
<name>A0ABT9ZMD2_9BACI</name>
<proteinExistence type="predicted"/>
<dbReference type="RefSeq" id="WP_307346799.1">
    <property type="nucleotide sequence ID" value="NZ_JAUSUD010000040.1"/>
</dbReference>
<feature type="transmembrane region" description="Helical" evidence="1">
    <location>
        <begin position="82"/>
        <end position="101"/>
    </location>
</feature>
<dbReference type="EMBL" id="JAUSUD010000040">
    <property type="protein sequence ID" value="MDQ0233446.1"/>
    <property type="molecule type" value="Genomic_DNA"/>
</dbReference>
<keyword evidence="1" id="KW-0812">Transmembrane</keyword>
<reference evidence="2 3" key="1">
    <citation type="submission" date="2023-07" db="EMBL/GenBank/DDBJ databases">
        <title>Genomic Encyclopedia of Type Strains, Phase IV (KMG-IV): sequencing the most valuable type-strain genomes for metagenomic binning, comparative biology and taxonomic classification.</title>
        <authorList>
            <person name="Goeker M."/>
        </authorList>
    </citation>
    <scope>NUCLEOTIDE SEQUENCE [LARGE SCALE GENOMIC DNA]</scope>
    <source>
        <strain evidence="2 3">DSM 29005</strain>
    </source>
</reference>
<dbReference type="Proteomes" id="UP001234495">
    <property type="component" value="Unassembled WGS sequence"/>
</dbReference>
<evidence type="ECO:0000256" key="1">
    <source>
        <dbReference type="SAM" id="Phobius"/>
    </source>
</evidence>
<dbReference type="Gene3D" id="1.10.10.1320">
    <property type="entry name" value="Anti-sigma factor, zinc-finger domain"/>
    <property type="match status" value="1"/>
</dbReference>
<keyword evidence="1" id="KW-1133">Transmembrane helix</keyword>
<organism evidence="2 3">
    <name type="scientific">Metabacillus malikii</name>
    <dbReference type="NCBI Taxonomy" id="1504265"/>
    <lineage>
        <taxon>Bacteria</taxon>
        <taxon>Bacillati</taxon>
        <taxon>Bacillota</taxon>
        <taxon>Bacilli</taxon>
        <taxon>Bacillales</taxon>
        <taxon>Bacillaceae</taxon>
        <taxon>Metabacillus</taxon>
    </lineage>
</organism>
<evidence type="ECO:0000313" key="3">
    <source>
        <dbReference type="Proteomes" id="UP001234495"/>
    </source>
</evidence>
<dbReference type="InterPro" id="IPR041916">
    <property type="entry name" value="Anti_sigma_zinc_sf"/>
</dbReference>
<gene>
    <name evidence="2" type="ORF">J2S19_004793</name>
</gene>
<sequence length="234" mass="26853">MSSNLHVTEQNMIDYLEGSLQHDEELTIKIHLQQCDKCSQTLMQWQSLLGAKQAKPSPLLKERIWESIEEKQKVKRSPSAKVYFITIGSIAAVLLLGLLSFNNSQSKLPNPNEMKVQAFQEQPHTQQMNITPITNNRESRELDGNIWINNTTDELLLEVYGLPKLNDRDYQLWMIYHDNEVKDEILPIEQNGSSRIFIRSKNLIQLKQIKASIEPKGGSHSQTGPDTFIIEINN</sequence>